<dbReference type="AlphaFoldDB" id="F0VDA5"/>
<evidence type="ECO:0000259" key="9">
    <source>
        <dbReference type="PROSITE" id="PS50011"/>
    </source>
</evidence>
<proteinExistence type="predicted"/>
<dbReference type="RefSeq" id="XP_003881653.1">
    <property type="nucleotide sequence ID" value="XM_003881604.1"/>
</dbReference>
<keyword evidence="8" id="KW-0812">Transmembrane</keyword>
<dbReference type="SMART" id="SM00133">
    <property type="entry name" value="S_TK_X"/>
    <property type="match status" value="1"/>
</dbReference>
<dbReference type="eggNOG" id="KOG0616">
    <property type="taxonomic scope" value="Eukaryota"/>
</dbReference>
<dbReference type="Gene3D" id="3.30.200.20">
    <property type="entry name" value="Phosphorylase Kinase, domain 1"/>
    <property type="match status" value="1"/>
</dbReference>
<feature type="region of interest" description="Disordered" evidence="7">
    <location>
        <begin position="722"/>
        <end position="747"/>
    </location>
</feature>
<evidence type="ECO:0000256" key="2">
    <source>
        <dbReference type="ARBA" id="ARBA00022679"/>
    </source>
</evidence>
<dbReference type="PROSITE" id="PS00107">
    <property type="entry name" value="PROTEIN_KINASE_ATP"/>
    <property type="match status" value="1"/>
</dbReference>
<evidence type="ECO:0000313" key="11">
    <source>
        <dbReference type="EMBL" id="CBZ51620.1"/>
    </source>
</evidence>
<accession>F0VDA5</accession>
<dbReference type="EMBL" id="FR823386">
    <property type="protein sequence ID" value="CBZ51620.1"/>
    <property type="molecule type" value="Genomic_DNA"/>
</dbReference>
<keyword evidence="8" id="KW-1133">Transmembrane helix</keyword>
<dbReference type="GeneID" id="13444008"/>
<keyword evidence="1" id="KW-0723">Serine/threonine-protein kinase</keyword>
<feature type="binding site" evidence="6">
    <location>
        <position position="478"/>
    </location>
    <ligand>
        <name>ATP</name>
        <dbReference type="ChEBI" id="CHEBI:30616"/>
    </ligand>
</feature>
<keyword evidence="4 11" id="KW-0418">Kinase</keyword>
<dbReference type="InParanoid" id="F0VDA5"/>
<feature type="region of interest" description="Disordered" evidence="7">
    <location>
        <begin position="393"/>
        <end position="424"/>
    </location>
</feature>
<reference evidence="12" key="1">
    <citation type="journal article" date="2012" name="PLoS Pathog.">
        <title>Comparative genomics of the apicomplexan parasites Toxoplasma gondii and Neospora caninum: Coccidia differing in host range and transmission strategy.</title>
        <authorList>
            <person name="Reid A.J."/>
            <person name="Vermont S.J."/>
            <person name="Cotton J.A."/>
            <person name="Harris D."/>
            <person name="Hill-Cawthorne G.A."/>
            <person name="Konen-Waisman S."/>
            <person name="Latham S.M."/>
            <person name="Mourier T."/>
            <person name="Norton R."/>
            <person name="Quail M.A."/>
            <person name="Sanders M."/>
            <person name="Shanmugam D."/>
            <person name="Sohal A."/>
            <person name="Wasmuth J.D."/>
            <person name="Brunk B."/>
            <person name="Grigg M.E."/>
            <person name="Howard J.C."/>
            <person name="Parkinson J."/>
            <person name="Roos D.S."/>
            <person name="Trees A.J."/>
            <person name="Berriman M."/>
            <person name="Pain A."/>
            <person name="Wastling J.M."/>
        </authorList>
    </citation>
    <scope>NUCLEOTIDE SEQUENCE [LARGE SCALE GENOMIC DNA]</scope>
    <source>
        <strain evidence="12">Liverpool</strain>
    </source>
</reference>
<feature type="compositionally biased region" description="Polar residues" evidence="7">
    <location>
        <begin position="393"/>
        <end position="405"/>
    </location>
</feature>
<dbReference type="InterPro" id="IPR017441">
    <property type="entry name" value="Protein_kinase_ATP_BS"/>
</dbReference>
<dbReference type="SUPFAM" id="SSF56112">
    <property type="entry name" value="Protein kinase-like (PK-like)"/>
    <property type="match status" value="1"/>
</dbReference>
<dbReference type="SMART" id="SM00220">
    <property type="entry name" value="S_TKc"/>
    <property type="match status" value="1"/>
</dbReference>
<dbReference type="FunFam" id="1.10.510.10:FF:000005">
    <property type="entry name" value="cAMP-dependent protein kinase catalytic subunit alpha"/>
    <property type="match status" value="1"/>
</dbReference>
<dbReference type="Pfam" id="PF00069">
    <property type="entry name" value="Pkinase"/>
    <property type="match status" value="1"/>
</dbReference>
<feature type="transmembrane region" description="Helical" evidence="8">
    <location>
        <begin position="163"/>
        <end position="195"/>
    </location>
</feature>
<dbReference type="PROSITE" id="PS50011">
    <property type="entry name" value="PROTEIN_KINASE_DOM"/>
    <property type="match status" value="1"/>
</dbReference>
<evidence type="ECO:0000259" key="10">
    <source>
        <dbReference type="PROSITE" id="PS51285"/>
    </source>
</evidence>
<keyword evidence="5 6" id="KW-0067">ATP-binding</keyword>
<keyword evidence="8" id="KW-0472">Membrane</keyword>
<dbReference type="VEuPathDB" id="ToxoDB:NCLIV_014140"/>
<evidence type="ECO:0000256" key="8">
    <source>
        <dbReference type="SAM" id="Phobius"/>
    </source>
</evidence>
<evidence type="ECO:0000256" key="5">
    <source>
        <dbReference type="ARBA" id="ARBA00022840"/>
    </source>
</evidence>
<feature type="region of interest" description="Disordered" evidence="7">
    <location>
        <begin position="312"/>
        <end position="356"/>
    </location>
</feature>
<gene>
    <name evidence="11" type="ORF">NCLIV_014140</name>
</gene>
<dbReference type="InterPro" id="IPR000961">
    <property type="entry name" value="AGC-kinase_C"/>
</dbReference>
<evidence type="ECO:0000256" key="1">
    <source>
        <dbReference type="ARBA" id="ARBA00022527"/>
    </source>
</evidence>
<feature type="domain" description="Protein kinase" evidence="9">
    <location>
        <begin position="446"/>
        <end position="703"/>
    </location>
</feature>
<dbReference type="GO" id="GO:0005524">
    <property type="term" value="F:ATP binding"/>
    <property type="evidence" value="ECO:0007669"/>
    <property type="project" value="UniProtKB-UniRule"/>
</dbReference>
<dbReference type="GO" id="GO:0005952">
    <property type="term" value="C:cAMP-dependent protein kinase complex"/>
    <property type="evidence" value="ECO:0007669"/>
    <property type="project" value="TreeGrafter"/>
</dbReference>
<keyword evidence="12" id="KW-1185">Reference proteome</keyword>
<keyword evidence="2" id="KW-0808">Transferase</keyword>
<feature type="domain" description="AGC-kinase C-terminal" evidence="10">
    <location>
        <begin position="704"/>
        <end position="759"/>
    </location>
</feature>
<keyword evidence="3 6" id="KW-0547">Nucleotide-binding</keyword>
<dbReference type="CDD" id="cd05580">
    <property type="entry name" value="STKc_PKA_like"/>
    <property type="match status" value="1"/>
</dbReference>
<protein>
    <submittedName>
        <fullName evidence="11">Putative AGC kinase</fullName>
    </submittedName>
</protein>
<dbReference type="Gene3D" id="1.10.510.10">
    <property type="entry name" value="Transferase(Phosphotransferase) domain 1"/>
    <property type="match status" value="1"/>
</dbReference>
<evidence type="ECO:0000256" key="7">
    <source>
        <dbReference type="SAM" id="MobiDB-lite"/>
    </source>
</evidence>
<evidence type="ECO:0000256" key="6">
    <source>
        <dbReference type="PROSITE-ProRule" id="PRU10141"/>
    </source>
</evidence>
<dbReference type="Proteomes" id="UP000007494">
    <property type="component" value="Chromosome V"/>
</dbReference>
<dbReference type="PROSITE" id="PS00108">
    <property type="entry name" value="PROTEIN_KINASE_ST"/>
    <property type="match status" value="1"/>
</dbReference>
<dbReference type="GO" id="GO:0004691">
    <property type="term" value="F:cAMP-dependent protein kinase activity"/>
    <property type="evidence" value="ECO:0007669"/>
    <property type="project" value="TreeGrafter"/>
</dbReference>
<dbReference type="InterPro" id="IPR011009">
    <property type="entry name" value="Kinase-like_dom_sf"/>
</dbReference>
<dbReference type="PANTHER" id="PTHR24353">
    <property type="entry name" value="CYCLIC NUCLEOTIDE-DEPENDENT PROTEIN KINASE"/>
    <property type="match status" value="1"/>
</dbReference>
<dbReference type="PROSITE" id="PS51285">
    <property type="entry name" value="AGC_KINASE_CTER"/>
    <property type="match status" value="1"/>
</dbReference>
<dbReference type="PANTHER" id="PTHR24353:SF37">
    <property type="entry name" value="CAMP-DEPENDENT PROTEIN KINASE CATALYTIC SUBUNIT PRKX"/>
    <property type="match status" value="1"/>
</dbReference>
<dbReference type="OrthoDB" id="63267at2759"/>
<dbReference type="InterPro" id="IPR008271">
    <property type="entry name" value="Ser/Thr_kinase_AS"/>
</dbReference>
<evidence type="ECO:0000256" key="4">
    <source>
        <dbReference type="ARBA" id="ARBA00022777"/>
    </source>
</evidence>
<dbReference type="InterPro" id="IPR000719">
    <property type="entry name" value="Prot_kinase_dom"/>
</dbReference>
<sequence length="759" mass="84103">MGSILHELNIEVLILSAYKLSRRQPGRGNPFLHGFARGEHRLYDPFSRPIFSRGIRFVSFVKSVYGPMLLSLCSFCPSTVASKVTAPQDWQFRFNFASSPVSFQKSSSSRRVTLGCQPGRQAAKAVFRREKLEQLIVAVTGGQQAKGEGRWSCGRKAVFLGAWVVYVVGCSVCVFKGFVLLSASAFLVIVEWAWYVNGDCQRLCPTGAVQYPLLQSVAEKAKASKDSGSLITQDCCIVVFTSSRHSMPLCTMSVTSGQYPVQPHQRRPLFGRGNLFFFLNSGSSDGAAIGTAGVPPSQEASGFQMLTKRSLFGVSHPPTHSSRTVAQMAPRSQAYTPQPQRSSGECPTAEKGSCPSSTAVHHAAAMGSVSAVAGPLGRMWGKISSMSTMATSRGDSLLSTSSRTSVAVECSPRATQPPPKVADRESQILSQVRYDLLARNLSIDDFLFHETVGTGSFGRVCIVDLRGAAGWYPPMALKILSKHKIVKMKQVEHVKDEKRILSSIEHPFIVNLLAAFQDEKRLFILMEYVNGGELFSHLRRRNCIPTDQARLYAAEITLAFQYLHQRHIVYRDLKPENLLIDSQGHIKITDFGFAKVVKDRTWTLCGTHEYLAPESITRRGHGLPVDWWALGILLFEMLAGHPPFVDENPLGIYRKIIAGKIEFPRSFDYAAKSLVKRLLTHDPLKRYGCLKDGAEDVKNHKFFKGIDWVKCYNKNIRAPYLPNTRGPQDSSMFDKYAESTESSSPPIGAAEQQAFFDNF</sequence>
<evidence type="ECO:0000313" key="12">
    <source>
        <dbReference type="Proteomes" id="UP000007494"/>
    </source>
</evidence>
<name>F0VDA5_NEOCL</name>
<feature type="compositionally biased region" description="Polar residues" evidence="7">
    <location>
        <begin position="333"/>
        <end position="345"/>
    </location>
</feature>
<evidence type="ECO:0000256" key="3">
    <source>
        <dbReference type="ARBA" id="ARBA00022741"/>
    </source>
</evidence>
<organism evidence="11 12">
    <name type="scientific">Neospora caninum (strain Liverpool)</name>
    <dbReference type="NCBI Taxonomy" id="572307"/>
    <lineage>
        <taxon>Eukaryota</taxon>
        <taxon>Sar</taxon>
        <taxon>Alveolata</taxon>
        <taxon>Apicomplexa</taxon>
        <taxon>Conoidasida</taxon>
        <taxon>Coccidia</taxon>
        <taxon>Eucoccidiorida</taxon>
        <taxon>Eimeriorina</taxon>
        <taxon>Sarcocystidae</taxon>
        <taxon>Neospora</taxon>
    </lineage>
</organism>